<evidence type="ECO:0000256" key="9">
    <source>
        <dbReference type="ARBA" id="ARBA00034078"/>
    </source>
</evidence>
<comment type="cofactor">
    <cofactor evidence="9">
        <name>[2Fe-2S] cluster</name>
        <dbReference type="ChEBI" id="CHEBI:190135"/>
    </cofactor>
</comment>
<dbReference type="OrthoDB" id="9795104at2"/>
<keyword evidence="4" id="KW-0479">Metal-binding</keyword>
<feature type="transmembrane region" description="Helical" evidence="11">
    <location>
        <begin position="20"/>
        <end position="38"/>
    </location>
</feature>
<organism evidence="13 14">
    <name type="scientific">Rohdeia mirabilis</name>
    <dbReference type="NCBI Taxonomy" id="2528008"/>
    <lineage>
        <taxon>Bacteria</taxon>
        <taxon>Pseudomonadati</taxon>
        <taxon>Planctomycetota</taxon>
        <taxon>Planctomycetia</taxon>
        <taxon>Planctomycetia incertae sedis</taxon>
        <taxon>Rohdeia</taxon>
    </lineage>
</organism>
<evidence type="ECO:0000256" key="3">
    <source>
        <dbReference type="ARBA" id="ARBA00022714"/>
    </source>
</evidence>
<evidence type="ECO:0000313" key="13">
    <source>
        <dbReference type="EMBL" id="QDU84777.1"/>
    </source>
</evidence>
<feature type="transmembrane region" description="Helical" evidence="11">
    <location>
        <begin position="92"/>
        <end position="110"/>
    </location>
</feature>
<sequence>MGVGYRAVGWNRNKKRYDQVVLVGVLLSIAAFVVLSLVTDKGLTFETALIRSTAITAFLLLHVILCIGPLARLDQRFLPLLYNRRHLGVTMFAVAFVHGVFSLIQFHALGDTDPLVSLVTTPISGGAAGFPFQPLGAAALAILFLMAATSHDFWLANLTAPVWKALHMLVYAAYGLIVMHVALGALQDQRHPVLLAAVIVGLVLVLGLHLIAGFREKGSDREVAPSGTDDLTGWVDVGPADEIPDTRARILTVSGERVAVFRDGTRVFAMSNLCQHQNGPLGEGCVRDGLVTCPWHGYQYRPEDGQSPPPFHERVPTFATRVVDGRVWLDPEPRAAGTFVEPSTTTNP</sequence>
<dbReference type="AlphaFoldDB" id="A0A518CZY3"/>
<dbReference type="GO" id="GO:0016020">
    <property type="term" value="C:membrane"/>
    <property type="evidence" value="ECO:0007669"/>
    <property type="project" value="UniProtKB-SubCell"/>
</dbReference>
<dbReference type="RefSeq" id="WP_145186927.1">
    <property type="nucleotide sequence ID" value="NZ_CP036290.1"/>
</dbReference>
<dbReference type="SUPFAM" id="SSF50022">
    <property type="entry name" value="ISP domain"/>
    <property type="match status" value="1"/>
</dbReference>
<keyword evidence="14" id="KW-1185">Reference proteome</keyword>
<evidence type="ECO:0000256" key="2">
    <source>
        <dbReference type="ARBA" id="ARBA00022692"/>
    </source>
</evidence>
<protein>
    <submittedName>
        <fullName evidence="13">Anthranilate 1,2-dioxygenase ferredoxin subunit</fullName>
    </submittedName>
</protein>
<dbReference type="PROSITE" id="PS51296">
    <property type="entry name" value="RIESKE"/>
    <property type="match status" value="1"/>
</dbReference>
<keyword evidence="6" id="KW-0408">Iron</keyword>
<feature type="domain" description="Rieske" evidence="12">
    <location>
        <begin position="234"/>
        <end position="329"/>
    </location>
</feature>
<dbReference type="PANTHER" id="PTHR21496">
    <property type="entry name" value="FERREDOXIN-RELATED"/>
    <property type="match status" value="1"/>
</dbReference>
<dbReference type="GO" id="GO:0051213">
    <property type="term" value="F:dioxygenase activity"/>
    <property type="evidence" value="ECO:0007669"/>
    <property type="project" value="UniProtKB-KW"/>
</dbReference>
<keyword evidence="7" id="KW-0411">Iron-sulfur</keyword>
<gene>
    <name evidence="13" type="primary">andAb</name>
    <name evidence="13" type="ORF">Pla163_18910</name>
</gene>
<dbReference type="GO" id="GO:0046872">
    <property type="term" value="F:metal ion binding"/>
    <property type="evidence" value="ECO:0007669"/>
    <property type="project" value="UniProtKB-KW"/>
</dbReference>
<evidence type="ECO:0000256" key="1">
    <source>
        <dbReference type="ARBA" id="ARBA00004141"/>
    </source>
</evidence>
<proteinExistence type="inferred from homology"/>
<evidence type="ECO:0000256" key="6">
    <source>
        <dbReference type="ARBA" id="ARBA00023004"/>
    </source>
</evidence>
<keyword evidence="13" id="KW-0560">Oxidoreductase</keyword>
<comment type="subcellular location">
    <subcellularLocation>
        <location evidence="1">Membrane</location>
        <topology evidence="1">Multi-pass membrane protein</topology>
    </subcellularLocation>
</comment>
<dbReference type="Gene3D" id="2.102.10.10">
    <property type="entry name" value="Rieske [2Fe-2S] iron-sulphur domain"/>
    <property type="match status" value="1"/>
</dbReference>
<dbReference type="InterPro" id="IPR017941">
    <property type="entry name" value="Rieske_2Fe-2S"/>
</dbReference>
<keyword evidence="13" id="KW-0223">Dioxygenase</keyword>
<keyword evidence="2 11" id="KW-0812">Transmembrane</keyword>
<feature type="transmembrane region" description="Helical" evidence="11">
    <location>
        <begin position="130"/>
        <end position="148"/>
    </location>
</feature>
<evidence type="ECO:0000256" key="8">
    <source>
        <dbReference type="ARBA" id="ARBA00023136"/>
    </source>
</evidence>
<dbReference type="Pfam" id="PF01794">
    <property type="entry name" value="Ferric_reduct"/>
    <property type="match status" value="1"/>
</dbReference>
<reference evidence="13 14" key="1">
    <citation type="submission" date="2019-02" db="EMBL/GenBank/DDBJ databases">
        <title>Deep-cultivation of Planctomycetes and their phenomic and genomic characterization uncovers novel biology.</title>
        <authorList>
            <person name="Wiegand S."/>
            <person name="Jogler M."/>
            <person name="Boedeker C."/>
            <person name="Pinto D."/>
            <person name="Vollmers J."/>
            <person name="Rivas-Marin E."/>
            <person name="Kohn T."/>
            <person name="Peeters S.H."/>
            <person name="Heuer A."/>
            <person name="Rast P."/>
            <person name="Oberbeckmann S."/>
            <person name="Bunk B."/>
            <person name="Jeske O."/>
            <person name="Meyerdierks A."/>
            <person name="Storesund J.E."/>
            <person name="Kallscheuer N."/>
            <person name="Luecker S."/>
            <person name="Lage O.M."/>
            <person name="Pohl T."/>
            <person name="Merkel B.J."/>
            <person name="Hornburger P."/>
            <person name="Mueller R.-W."/>
            <person name="Bruemmer F."/>
            <person name="Labrenz M."/>
            <person name="Spormann A.M."/>
            <person name="Op den Camp H."/>
            <person name="Overmann J."/>
            <person name="Amann R."/>
            <person name="Jetten M.S.M."/>
            <person name="Mascher T."/>
            <person name="Medema M.H."/>
            <person name="Devos D.P."/>
            <person name="Kaster A.-K."/>
            <person name="Ovreas L."/>
            <person name="Rohde M."/>
            <person name="Galperin M.Y."/>
            <person name="Jogler C."/>
        </authorList>
    </citation>
    <scope>NUCLEOTIDE SEQUENCE [LARGE SCALE GENOMIC DNA]</scope>
    <source>
        <strain evidence="13 14">Pla163</strain>
    </source>
</reference>
<evidence type="ECO:0000256" key="10">
    <source>
        <dbReference type="ARBA" id="ARBA00038001"/>
    </source>
</evidence>
<dbReference type="EMBL" id="CP036290">
    <property type="protein sequence ID" value="QDU84777.1"/>
    <property type="molecule type" value="Genomic_DNA"/>
</dbReference>
<feature type="transmembrane region" description="Helical" evidence="11">
    <location>
        <begin position="50"/>
        <end position="71"/>
    </location>
</feature>
<feature type="transmembrane region" description="Helical" evidence="11">
    <location>
        <begin position="193"/>
        <end position="212"/>
    </location>
</feature>
<evidence type="ECO:0000256" key="5">
    <source>
        <dbReference type="ARBA" id="ARBA00022989"/>
    </source>
</evidence>
<dbReference type="GO" id="GO:0051537">
    <property type="term" value="F:2 iron, 2 sulfur cluster binding"/>
    <property type="evidence" value="ECO:0007669"/>
    <property type="project" value="UniProtKB-KW"/>
</dbReference>
<evidence type="ECO:0000259" key="12">
    <source>
        <dbReference type="PROSITE" id="PS51296"/>
    </source>
</evidence>
<keyword evidence="5 11" id="KW-1133">Transmembrane helix</keyword>
<dbReference type="Proteomes" id="UP000319342">
    <property type="component" value="Chromosome"/>
</dbReference>
<dbReference type="InterPro" id="IPR013130">
    <property type="entry name" value="Fe3_Rdtase_TM_dom"/>
</dbReference>
<accession>A0A518CZY3</accession>
<name>A0A518CZY3_9BACT</name>
<keyword evidence="3" id="KW-0001">2Fe-2S</keyword>
<evidence type="ECO:0000313" key="14">
    <source>
        <dbReference type="Proteomes" id="UP000319342"/>
    </source>
</evidence>
<keyword evidence="8 11" id="KW-0472">Membrane</keyword>
<evidence type="ECO:0000256" key="7">
    <source>
        <dbReference type="ARBA" id="ARBA00023014"/>
    </source>
</evidence>
<comment type="similarity">
    <text evidence="10">Belongs to the bacterial ring-hydroxylating dioxygenase ferredoxin component family.</text>
</comment>
<feature type="transmembrane region" description="Helical" evidence="11">
    <location>
        <begin position="169"/>
        <end position="187"/>
    </location>
</feature>
<evidence type="ECO:0000256" key="4">
    <source>
        <dbReference type="ARBA" id="ARBA00022723"/>
    </source>
</evidence>
<dbReference type="Pfam" id="PF00355">
    <property type="entry name" value="Rieske"/>
    <property type="match status" value="1"/>
</dbReference>
<dbReference type="InterPro" id="IPR036922">
    <property type="entry name" value="Rieske_2Fe-2S_sf"/>
</dbReference>
<evidence type="ECO:0000256" key="11">
    <source>
        <dbReference type="SAM" id="Phobius"/>
    </source>
</evidence>
<dbReference type="PANTHER" id="PTHR21496:SF0">
    <property type="entry name" value="RIESKE DOMAIN-CONTAINING PROTEIN"/>
    <property type="match status" value="1"/>
</dbReference>